<gene>
    <name evidence="4" type="ORF">DSM104635_02975</name>
</gene>
<keyword evidence="2" id="KW-0732">Signal</keyword>
<feature type="domain" description="YMGG-like Gly-zipper" evidence="3">
    <location>
        <begin position="47"/>
        <end position="83"/>
    </location>
</feature>
<dbReference type="Pfam" id="PF13441">
    <property type="entry name" value="Gly-zipper_YMGG"/>
    <property type="match status" value="1"/>
</dbReference>
<accession>A0A6I6MRV4</accession>
<evidence type="ECO:0000313" key="4">
    <source>
        <dbReference type="EMBL" id="QGZ96118.1"/>
    </source>
</evidence>
<reference evidence="5" key="1">
    <citation type="submission" date="2019-12" db="EMBL/GenBank/DDBJ databases">
        <title>Complete genome of Terracaulis silvestris 0127_4.</title>
        <authorList>
            <person name="Vieira S."/>
            <person name="Riedel T."/>
            <person name="Sproer C."/>
            <person name="Pascual J."/>
            <person name="Boedeker C."/>
            <person name="Overmann J."/>
        </authorList>
    </citation>
    <scope>NUCLEOTIDE SEQUENCE [LARGE SCALE GENOMIC DNA]</scope>
    <source>
        <strain evidence="5">0127_4</strain>
    </source>
</reference>
<feature type="chain" id="PRO_5026118064" evidence="2">
    <location>
        <begin position="19"/>
        <end position="175"/>
    </location>
</feature>
<proteinExistence type="predicted"/>
<dbReference type="InterPro" id="IPR027367">
    <property type="entry name" value="Gly-zipper_YMGG"/>
</dbReference>
<dbReference type="PROSITE" id="PS51257">
    <property type="entry name" value="PROKAR_LIPOPROTEIN"/>
    <property type="match status" value="1"/>
</dbReference>
<feature type="region of interest" description="Disordered" evidence="1">
    <location>
        <begin position="110"/>
        <end position="175"/>
    </location>
</feature>
<evidence type="ECO:0000256" key="1">
    <source>
        <dbReference type="SAM" id="MobiDB-lite"/>
    </source>
</evidence>
<feature type="compositionally biased region" description="Polar residues" evidence="1">
    <location>
        <begin position="110"/>
        <end position="136"/>
    </location>
</feature>
<dbReference type="KEGG" id="tsv:DSM104635_02975"/>
<dbReference type="RefSeq" id="WP_228445708.1">
    <property type="nucleotide sequence ID" value="NZ_CP047045.1"/>
</dbReference>
<keyword evidence="5" id="KW-1185">Reference proteome</keyword>
<organism evidence="4 5">
    <name type="scientific">Terricaulis silvestris</name>
    <dbReference type="NCBI Taxonomy" id="2686094"/>
    <lineage>
        <taxon>Bacteria</taxon>
        <taxon>Pseudomonadati</taxon>
        <taxon>Pseudomonadota</taxon>
        <taxon>Alphaproteobacteria</taxon>
        <taxon>Caulobacterales</taxon>
        <taxon>Caulobacteraceae</taxon>
        <taxon>Terricaulis</taxon>
    </lineage>
</organism>
<feature type="compositionally biased region" description="Polar residues" evidence="1">
    <location>
        <begin position="150"/>
        <end position="160"/>
    </location>
</feature>
<dbReference type="AlphaFoldDB" id="A0A6I6MRV4"/>
<evidence type="ECO:0000256" key="2">
    <source>
        <dbReference type="SAM" id="SignalP"/>
    </source>
</evidence>
<dbReference type="Proteomes" id="UP000431269">
    <property type="component" value="Chromosome"/>
</dbReference>
<dbReference type="EMBL" id="CP047045">
    <property type="protein sequence ID" value="QGZ96118.1"/>
    <property type="molecule type" value="Genomic_DNA"/>
</dbReference>
<evidence type="ECO:0000313" key="5">
    <source>
        <dbReference type="Proteomes" id="UP000431269"/>
    </source>
</evidence>
<protein>
    <submittedName>
        <fullName evidence="4">Surface antigen</fullName>
    </submittedName>
</protein>
<name>A0A6I6MRV4_9CAUL</name>
<sequence>MKMQLMCAVFAAALTLGACESTGGYGSGGGGYGGGGTGGTRLSQCTRNALIGAGVGAVAGALIGDEDNRGENAALGAAAGGLGTYGVCRWLTAREQQRVENAYYQSLNSGGPVNESWQSDQGAPRSLSVSSPQQASGYGGECRTVRATINDPQYGNQQLPPETFCRNGAGQWTPA</sequence>
<feature type="signal peptide" evidence="2">
    <location>
        <begin position="1"/>
        <end position="18"/>
    </location>
</feature>
<evidence type="ECO:0000259" key="3">
    <source>
        <dbReference type="Pfam" id="PF13441"/>
    </source>
</evidence>